<feature type="compositionally biased region" description="Acidic residues" evidence="1">
    <location>
        <begin position="79"/>
        <end position="112"/>
    </location>
</feature>
<organism evidence="2 3">
    <name type="scientific">Cyclotella cryptica</name>
    <dbReference type="NCBI Taxonomy" id="29204"/>
    <lineage>
        <taxon>Eukaryota</taxon>
        <taxon>Sar</taxon>
        <taxon>Stramenopiles</taxon>
        <taxon>Ochrophyta</taxon>
        <taxon>Bacillariophyta</taxon>
        <taxon>Coscinodiscophyceae</taxon>
        <taxon>Thalassiosirophycidae</taxon>
        <taxon>Stephanodiscales</taxon>
        <taxon>Stephanodiscaceae</taxon>
        <taxon>Cyclotella</taxon>
    </lineage>
</organism>
<feature type="compositionally biased region" description="Acidic residues" evidence="1">
    <location>
        <begin position="341"/>
        <end position="353"/>
    </location>
</feature>
<dbReference type="AlphaFoldDB" id="A0ABD3PVK9"/>
<evidence type="ECO:0000256" key="1">
    <source>
        <dbReference type="SAM" id="MobiDB-lite"/>
    </source>
</evidence>
<proteinExistence type="predicted"/>
<feature type="region of interest" description="Disordered" evidence="1">
    <location>
        <begin position="334"/>
        <end position="353"/>
    </location>
</feature>
<dbReference type="EMBL" id="JABMIG020000106">
    <property type="protein sequence ID" value="KAL3792065.1"/>
    <property type="molecule type" value="Genomic_DNA"/>
</dbReference>
<dbReference type="Proteomes" id="UP001516023">
    <property type="component" value="Unassembled WGS sequence"/>
</dbReference>
<accession>A0ABD3PVK9</accession>
<comment type="caution">
    <text evidence="2">The sequence shown here is derived from an EMBL/GenBank/DDBJ whole genome shotgun (WGS) entry which is preliminary data.</text>
</comment>
<evidence type="ECO:0000313" key="2">
    <source>
        <dbReference type="EMBL" id="KAL3792065.1"/>
    </source>
</evidence>
<protein>
    <submittedName>
        <fullName evidence="2">Uncharacterized protein</fullName>
    </submittedName>
</protein>
<name>A0ABD3PVK9_9STRA</name>
<keyword evidence="3" id="KW-1185">Reference proteome</keyword>
<sequence length="353" mass="39788">MISGSTPPKSAKWGKPDDSKLRELIASGQCNHRDRSKQAIETLHKRHWPHKNLTTFARLVRKKLCDIETDAVLSGSRYEDEDNEEEEEYEPDDEEDEESGQEDTDVEEDEVADLEHDATTNMPPKKKTVSPKPSGSAKKKPIDDVTESMIKMSVALPVSAVKTPPSVCFDFRFPIAKYTVMDQTTTKIYVELVGCQLPDNYLKHAKVLPGRRKFSVLISAPQMMYEEGFMKARMCLEWNPNSAIAVAFNAQVVQPVRQMFPGNSDSIDGNPMIIDLDEQCVEGNTQLVNGDWRVRHTPRVEGQRQFLRGWTFCIEAVKRNLRKVGKADRVVFGYGDSDGGTSEDEENDLNMGA</sequence>
<feature type="region of interest" description="Disordered" evidence="1">
    <location>
        <begin position="75"/>
        <end position="142"/>
    </location>
</feature>
<evidence type="ECO:0000313" key="3">
    <source>
        <dbReference type="Proteomes" id="UP001516023"/>
    </source>
</evidence>
<gene>
    <name evidence="2" type="ORF">HJC23_011230</name>
</gene>
<reference evidence="2 3" key="1">
    <citation type="journal article" date="2020" name="G3 (Bethesda)">
        <title>Improved Reference Genome for Cyclotella cryptica CCMP332, a Model for Cell Wall Morphogenesis, Salinity Adaptation, and Lipid Production in Diatoms (Bacillariophyta).</title>
        <authorList>
            <person name="Roberts W.R."/>
            <person name="Downey K.M."/>
            <person name="Ruck E.C."/>
            <person name="Traller J.C."/>
            <person name="Alverson A.J."/>
        </authorList>
    </citation>
    <scope>NUCLEOTIDE SEQUENCE [LARGE SCALE GENOMIC DNA]</scope>
    <source>
        <strain evidence="2 3">CCMP332</strain>
    </source>
</reference>